<accession>A0A8J4S4U3</accession>
<evidence type="ECO:0000256" key="4">
    <source>
        <dbReference type="ARBA" id="ARBA00022729"/>
    </source>
</evidence>
<name>A0A8J4S4U3_9STRA</name>
<feature type="compositionally biased region" description="Acidic residues" evidence="6">
    <location>
        <begin position="65"/>
        <end position="87"/>
    </location>
</feature>
<comment type="similarity">
    <text evidence="2 5">Belongs to the RxLR effector family.</text>
</comment>
<reference evidence="7" key="1">
    <citation type="journal article" date="2015" name="Genom Data">
        <title>Draft genome sequences of Phytophthora kernoviae and Phytophthora ramorum lineage EU2 from Scotland.</title>
        <authorList>
            <person name="Sambles C."/>
            <person name="Schlenzig A."/>
            <person name="O'Neill P."/>
            <person name="Grant M."/>
            <person name="Studholme D.J."/>
        </authorList>
    </citation>
    <scope>NUCLEOTIDE SEQUENCE</scope>
    <source>
        <strain evidence="7">00238/432</strain>
    </source>
</reference>
<dbReference type="Pfam" id="PF16810">
    <property type="entry name" value="RXLR"/>
    <property type="match status" value="1"/>
</dbReference>
<comment type="subcellular location">
    <subcellularLocation>
        <location evidence="1 5">Secreted</location>
    </subcellularLocation>
</comment>
<gene>
    <name evidence="7" type="ORF">G195_005557</name>
</gene>
<evidence type="ECO:0000256" key="3">
    <source>
        <dbReference type="ARBA" id="ARBA00022525"/>
    </source>
</evidence>
<protein>
    <recommendedName>
        <fullName evidence="5">RxLR effector protein</fullName>
    </recommendedName>
</protein>
<proteinExistence type="inferred from homology"/>
<comment type="domain">
    <text evidence="5">The RxLR-dEER motif acts to carry the protein into the host cell cytoplasm through binding to cell surface phosphatidylinositol-3-phosphate.</text>
</comment>
<reference evidence="7" key="2">
    <citation type="submission" date="2020-02" db="EMBL/GenBank/DDBJ databases">
        <authorList>
            <person name="Studholme D.J."/>
        </authorList>
    </citation>
    <scope>NUCLEOTIDE SEQUENCE</scope>
    <source>
        <strain evidence="7">00238/432</strain>
    </source>
</reference>
<dbReference type="GO" id="GO:0005576">
    <property type="term" value="C:extracellular region"/>
    <property type="evidence" value="ECO:0007669"/>
    <property type="project" value="UniProtKB-SubCell"/>
</dbReference>
<keyword evidence="3 5" id="KW-0964">Secreted</keyword>
<sequence length="166" mass="19197">MRFTNFLLVAAAAVLASCEAVSMVTDSTQTKLSTMTSPDAVQSTDVVHDGKRFLRTTKTEKYEVDNDEDDDDDDDDDDERNSVDDEERGNSVSQKWLNQFSKWHRRNEKADDVYARYALEPVVRKAYKYGQIDDLLKRKDYKKYLAYSAWLKKHGWSLLTNKIIAP</sequence>
<dbReference type="AlphaFoldDB" id="A0A8J4S4U3"/>
<evidence type="ECO:0000313" key="7">
    <source>
        <dbReference type="EMBL" id="KAF4320957.1"/>
    </source>
</evidence>
<evidence type="ECO:0000256" key="2">
    <source>
        <dbReference type="ARBA" id="ARBA00010400"/>
    </source>
</evidence>
<dbReference type="Proteomes" id="UP000702964">
    <property type="component" value="Unassembled WGS sequence"/>
</dbReference>
<feature type="region of interest" description="Disordered" evidence="6">
    <location>
        <begin position="58"/>
        <end position="92"/>
    </location>
</feature>
<dbReference type="PROSITE" id="PS51257">
    <property type="entry name" value="PROKAR_LIPOPROTEIN"/>
    <property type="match status" value="1"/>
</dbReference>
<dbReference type="EMBL" id="AOFI03000129">
    <property type="protein sequence ID" value="KAF4320957.1"/>
    <property type="molecule type" value="Genomic_DNA"/>
</dbReference>
<evidence type="ECO:0000256" key="6">
    <source>
        <dbReference type="SAM" id="MobiDB-lite"/>
    </source>
</evidence>
<feature type="chain" id="PRO_5035340690" description="RxLR effector protein" evidence="5">
    <location>
        <begin position="21"/>
        <end position="166"/>
    </location>
</feature>
<feature type="signal peptide" evidence="5">
    <location>
        <begin position="1"/>
        <end position="20"/>
    </location>
</feature>
<evidence type="ECO:0000313" key="8">
    <source>
        <dbReference type="Proteomes" id="UP000702964"/>
    </source>
</evidence>
<evidence type="ECO:0000256" key="1">
    <source>
        <dbReference type="ARBA" id="ARBA00004613"/>
    </source>
</evidence>
<dbReference type="InterPro" id="IPR031825">
    <property type="entry name" value="RXLR"/>
</dbReference>
<organism evidence="7 8">
    <name type="scientific">Phytophthora kernoviae 00238/432</name>
    <dbReference type="NCBI Taxonomy" id="1284355"/>
    <lineage>
        <taxon>Eukaryota</taxon>
        <taxon>Sar</taxon>
        <taxon>Stramenopiles</taxon>
        <taxon>Oomycota</taxon>
        <taxon>Peronosporomycetes</taxon>
        <taxon>Peronosporales</taxon>
        <taxon>Peronosporaceae</taxon>
        <taxon>Phytophthora</taxon>
    </lineage>
</organism>
<keyword evidence="4 5" id="KW-0732">Signal</keyword>
<evidence type="ECO:0000256" key="5">
    <source>
        <dbReference type="RuleBase" id="RU367124"/>
    </source>
</evidence>
<comment type="function">
    <text evidence="5">Effector that suppresses plant defense responses during pathogen infection.</text>
</comment>
<comment type="caution">
    <text evidence="7">The sequence shown here is derived from an EMBL/GenBank/DDBJ whole genome shotgun (WGS) entry which is preliminary data.</text>
</comment>